<keyword evidence="4" id="KW-0963">Cytoplasm</keyword>
<dbReference type="GO" id="GO:0005737">
    <property type="term" value="C:cytoplasm"/>
    <property type="evidence" value="ECO:0007669"/>
    <property type="project" value="TreeGrafter"/>
</dbReference>
<dbReference type="CDD" id="cd23766">
    <property type="entry name" value="IQCG"/>
    <property type="match status" value="1"/>
</dbReference>
<dbReference type="AlphaFoldDB" id="A0A6J3K4X5"/>
<dbReference type="Pfam" id="PF00612">
    <property type="entry name" value="IQ"/>
    <property type="match status" value="1"/>
</dbReference>
<evidence type="ECO:0000256" key="5">
    <source>
        <dbReference type="ARBA" id="ARBA00022846"/>
    </source>
</evidence>
<keyword evidence="10" id="KW-0175">Coiled coil</keyword>
<keyword evidence="6" id="KW-0969">Cilium</keyword>
<evidence type="ECO:0000313" key="11">
    <source>
        <dbReference type="Proteomes" id="UP000504631"/>
    </source>
</evidence>
<evidence type="ECO:0000256" key="2">
    <source>
        <dbReference type="ARBA" id="ARBA00008222"/>
    </source>
</evidence>
<evidence type="ECO:0000256" key="3">
    <source>
        <dbReference type="ARBA" id="ARBA00013738"/>
    </source>
</evidence>
<reference evidence="12" key="1">
    <citation type="submission" date="2025-08" db="UniProtKB">
        <authorList>
            <consortium name="RefSeq"/>
        </authorList>
    </citation>
    <scope>IDENTIFICATION</scope>
    <source>
        <tissue evidence="12">Muscle</tissue>
    </source>
</reference>
<dbReference type="PROSITE" id="PS50096">
    <property type="entry name" value="IQ"/>
    <property type="match status" value="1"/>
</dbReference>
<evidence type="ECO:0000256" key="10">
    <source>
        <dbReference type="SAM" id="Coils"/>
    </source>
</evidence>
<dbReference type="PANTHER" id="PTHR14871">
    <property type="entry name" value="DYNEIN REGULATORY COMPLEX PROTEIN 9"/>
    <property type="match status" value="1"/>
</dbReference>
<evidence type="ECO:0000256" key="1">
    <source>
        <dbReference type="ARBA" id="ARBA00004611"/>
    </source>
</evidence>
<evidence type="ECO:0000256" key="9">
    <source>
        <dbReference type="ARBA" id="ARBA00032183"/>
    </source>
</evidence>
<evidence type="ECO:0000256" key="6">
    <source>
        <dbReference type="ARBA" id="ARBA00023069"/>
    </source>
</evidence>
<keyword evidence="7" id="KW-0206">Cytoskeleton</keyword>
<sequence length="346" mass="41456">MATLAANGSSQFSPAERPAILAALEEFTNALAIYHSTLRKPAEHDNDILSECLPLDTEDLKVLNPEEIIKIQDVKERAISKKIYENSLYMRKIMEMLKEEIREQGTFEVLTKEIEEIMVRQKEEETLLEEQERLRKTAAELQKTMTEKKLANEQEKRRILNELAEEQRNVEKLKLIADAKLKYITEWGEARCEQNSLRCDMEIEKLEKILNNRRIREKNKQRVHTELTKFLTQDIGSLEKKTNEWEERYAREKETYEKEIRQLHIEIETRRKELDELKEEYRHNQEFIDTYLAKKQTLQREKERQELMQKGAIKIQAWWRGVMVRRKLGPYRPVEKKKKRQAKTKK</sequence>
<feature type="coiled-coil region" evidence="10">
    <location>
        <begin position="235"/>
        <end position="308"/>
    </location>
</feature>
<dbReference type="SMART" id="SM00015">
    <property type="entry name" value="IQ"/>
    <property type="match status" value="1"/>
</dbReference>
<dbReference type="RefSeq" id="XP_033347269.1">
    <property type="nucleotide sequence ID" value="XM_033491378.1"/>
</dbReference>
<dbReference type="Proteomes" id="UP000504631">
    <property type="component" value="Unplaced"/>
</dbReference>
<comment type="subcellular location">
    <subcellularLocation>
        <location evidence="1">Cytoplasm</location>
        <location evidence="1">Cytoskeleton</location>
        <location evidence="1">Flagellum axoneme</location>
    </subcellularLocation>
</comment>
<organism evidence="11 12">
    <name type="scientific">Bombus vosnesenskii</name>
    <dbReference type="NCBI Taxonomy" id="207650"/>
    <lineage>
        <taxon>Eukaryota</taxon>
        <taxon>Metazoa</taxon>
        <taxon>Ecdysozoa</taxon>
        <taxon>Arthropoda</taxon>
        <taxon>Hexapoda</taxon>
        <taxon>Insecta</taxon>
        <taxon>Pterygota</taxon>
        <taxon>Neoptera</taxon>
        <taxon>Endopterygota</taxon>
        <taxon>Hymenoptera</taxon>
        <taxon>Apocrita</taxon>
        <taxon>Aculeata</taxon>
        <taxon>Apoidea</taxon>
        <taxon>Anthophila</taxon>
        <taxon>Apidae</taxon>
        <taxon>Bombus</taxon>
        <taxon>Pyrobombus</taxon>
    </lineage>
</organism>
<evidence type="ECO:0000256" key="4">
    <source>
        <dbReference type="ARBA" id="ARBA00022490"/>
    </source>
</evidence>
<evidence type="ECO:0000313" key="12">
    <source>
        <dbReference type="RefSeq" id="XP_033347269.1"/>
    </source>
</evidence>
<dbReference type="GO" id="GO:0031514">
    <property type="term" value="C:motile cilium"/>
    <property type="evidence" value="ECO:0007669"/>
    <property type="project" value="TreeGrafter"/>
</dbReference>
<name>A0A6J3K4X5_9HYME</name>
<dbReference type="KEGG" id="bvk:117232172"/>
<dbReference type="GO" id="GO:0044782">
    <property type="term" value="P:cilium organization"/>
    <property type="evidence" value="ECO:0007669"/>
    <property type="project" value="TreeGrafter"/>
</dbReference>
<keyword evidence="8" id="KW-0966">Cell projection</keyword>
<comment type="similarity">
    <text evidence="2">Belongs to the DRC9 family.</text>
</comment>
<protein>
    <recommendedName>
        <fullName evidence="3">Dynein regulatory complex protein 9</fullName>
    </recommendedName>
    <alternativeName>
        <fullName evidence="9">IQ domain-containing protein G</fullName>
    </alternativeName>
</protein>
<evidence type="ECO:0000256" key="7">
    <source>
        <dbReference type="ARBA" id="ARBA00023212"/>
    </source>
</evidence>
<dbReference type="PANTHER" id="PTHR14871:SF1">
    <property type="entry name" value="DYNEIN REGULATORY COMPLEX PROTEIN 9"/>
    <property type="match status" value="1"/>
</dbReference>
<proteinExistence type="inferred from homology"/>
<accession>A0A6J3K4X5</accession>
<dbReference type="GeneID" id="117232172"/>
<dbReference type="InterPro" id="IPR000048">
    <property type="entry name" value="IQ_motif_EF-hand-BS"/>
</dbReference>
<dbReference type="Gene3D" id="1.20.5.190">
    <property type="match status" value="1"/>
</dbReference>
<evidence type="ECO:0000256" key="8">
    <source>
        <dbReference type="ARBA" id="ARBA00023273"/>
    </source>
</evidence>
<dbReference type="InterPro" id="IPR042618">
    <property type="entry name" value="IQCG"/>
</dbReference>
<keyword evidence="11" id="KW-1185">Reference proteome</keyword>
<keyword evidence="5" id="KW-0282">Flagellum</keyword>
<gene>
    <name evidence="12" type="primary">LOC117232172</name>
</gene>
<feature type="coiled-coil region" evidence="10">
    <location>
        <begin position="114"/>
        <end position="176"/>
    </location>
</feature>